<keyword evidence="1" id="KW-0812">Transmembrane</keyword>
<accession>A0A8I7B8S6</accession>
<protein>
    <submittedName>
        <fullName evidence="2">Uncharacterized protein</fullName>
    </submittedName>
</protein>
<dbReference type="EnsemblPlants" id="HORVU.MOREX.r3.5HG0468090.1">
    <property type="protein sequence ID" value="HORVU.MOREX.r3.5HG0468090.1"/>
    <property type="gene ID" value="HORVU.MOREX.r3.5HG0468090"/>
</dbReference>
<reference evidence="2" key="2">
    <citation type="submission" date="2020-10" db="EMBL/GenBank/DDBJ databases">
        <authorList>
            <person name="Scholz U."/>
            <person name="Mascher M."/>
            <person name="Fiebig A."/>
        </authorList>
    </citation>
    <scope>NUCLEOTIDE SEQUENCE [LARGE SCALE GENOMIC DNA]</scope>
    <source>
        <strain evidence="2">cv. Morex</strain>
    </source>
</reference>
<keyword evidence="3" id="KW-1185">Reference proteome</keyword>
<proteinExistence type="predicted"/>
<keyword evidence="1" id="KW-0472">Membrane</keyword>
<evidence type="ECO:0000313" key="3">
    <source>
        <dbReference type="Proteomes" id="UP000011116"/>
    </source>
</evidence>
<reference evidence="2" key="3">
    <citation type="submission" date="2022-01" db="UniProtKB">
        <authorList>
            <consortium name="EnsemblPlants"/>
        </authorList>
    </citation>
    <scope>IDENTIFICATION</scope>
    <source>
        <strain evidence="2">subsp. vulgare</strain>
    </source>
</reference>
<keyword evidence="1" id="KW-1133">Transmembrane helix</keyword>
<reference evidence="3" key="1">
    <citation type="journal article" date="2012" name="Nature">
        <title>A physical, genetic and functional sequence assembly of the barley genome.</title>
        <authorList>
            <consortium name="The International Barley Genome Sequencing Consortium"/>
            <person name="Mayer K.F."/>
            <person name="Waugh R."/>
            <person name="Brown J.W."/>
            <person name="Schulman A."/>
            <person name="Langridge P."/>
            <person name="Platzer M."/>
            <person name="Fincher G.B."/>
            <person name="Muehlbauer G.J."/>
            <person name="Sato K."/>
            <person name="Close T.J."/>
            <person name="Wise R.P."/>
            <person name="Stein N."/>
        </authorList>
    </citation>
    <scope>NUCLEOTIDE SEQUENCE [LARGE SCALE GENOMIC DNA]</scope>
    <source>
        <strain evidence="3">cv. Morex</strain>
    </source>
</reference>
<name>A0A8I7B8S6_HORVV</name>
<dbReference type="Gramene" id="HORVU.MOREX.r3.5HG0468090.1">
    <property type="protein sequence ID" value="HORVU.MOREX.r3.5HG0468090.1"/>
    <property type="gene ID" value="HORVU.MOREX.r3.5HG0468090"/>
</dbReference>
<organism evidence="2 3">
    <name type="scientific">Hordeum vulgare subsp. vulgare</name>
    <name type="common">Domesticated barley</name>
    <dbReference type="NCBI Taxonomy" id="112509"/>
    <lineage>
        <taxon>Eukaryota</taxon>
        <taxon>Viridiplantae</taxon>
        <taxon>Streptophyta</taxon>
        <taxon>Embryophyta</taxon>
        <taxon>Tracheophyta</taxon>
        <taxon>Spermatophyta</taxon>
        <taxon>Magnoliopsida</taxon>
        <taxon>Liliopsida</taxon>
        <taxon>Poales</taxon>
        <taxon>Poaceae</taxon>
        <taxon>BOP clade</taxon>
        <taxon>Pooideae</taxon>
        <taxon>Triticodae</taxon>
        <taxon>Triticeae</taxon>
        <taxon>Hordeinae</taxon>
        <taxon>Hordeum</taxon>
    </lineage>
</organism>
<evidence type="ECO:0000256" key="1">
    <source>
        <dbReference type="SAM" id="Phobius"/>
    </source>
</evidence>
<feature type="transmembrane region" description="Helical" evidence="1">
    <location>
        <begin position="135"/>
        <end position="154"/>
    </location>
</feature>
<evidence type="ECO:0000313" key="2">
    <source>
        <dbReference type="EnsemblPlants" id="HORVU.MOREX.r3.5HG0468090.1"/>
    </source>
</evidence>
<sequence length="159" mass="17866">MARSTSYSHVEAVLPLIPCPRCQSRIIMFVSHRGERFYKCVNKDAGLCSFLRSTDTYLSELTRADFSQPQVMHHPVAVHQSAPLQHRSTQVQDAMDGSQAEIQPSHVRVRPQVHQAPPLPVAATHCCSNDTQRTVLQLARTNLIIVVSFLYLIFGQQCN</sequence>
<dbReference type="Proteomes" id="UP000011116">
    <property type="component" value="Chromosome 5H"/>
</dbReference>
<dbReference type="AlphaFoldDB" id="A0A8I7B8S6"/>